<dbReference type="Proteomes" id="UP000250434">
    <property type="component" value="Chromosome"/>
</dbReference>
<reference evidence="6 7" key="1">
    <citation type="submission" date="2016-04" db="EMBL/GenBank/DDBJ databases">
        <title>Complete genome sequence and analysis of deep-sea sediment isolate, Amycolatopsis sp. WP1.</title>
        <authorList>
            <person name="Wang H."/>
            <person name="Chen S."/>
            <person name="Wu Q."/>
        </authorList>
    </citation>
    <scope>NUCLEOTIDE SEQUENCE [LARGE SCALE GENOMIC DNA]</scope>
    <source>
        <strain evidence="6 7">WP1</strain>
    </source>
</reference>
<dbReference type="GO" id="GO:0003700">
    <property type="term" value="F:DNA-binding transcription factor activity"/>
    <property type="evidence" value="ECO:0007669"/>
    <property type="project" value="TreeGrafter"/>
</dbReference>
<proteinExistence type="predicted"/>
<name>A0A344L364_9PSEU</name>
<dbReference type="PROSITE" id="PS50977">
    <property type="entry name" value="HTH_TETR_2"/>
    <property type="match status" value="1"/>
</dbReference>
<dbReference type="PANTHER" id="PTHR30055">
    <property type="entry name" value="HTH-TYPE TRANSCRIPTIONAL REGULATOR RUTR"/>
    <property type="match status" value="1"/>
</dbReference>
<gene>
    <name evidence="6" type="ORF">A4R43_08085</name>
</gene>
<dbReference type="KEGG" id="aab:A4R43_08085"/>
<keyword evidence="1" id="KW-0805">Transcription regulation</keyword>
<organism evidence="6 7">
    <name type="scientific">Amycolatopsis albispora</name>
    <dbReference type="NCBI Taxonomy" id="1804986"/>
    <lineage>
        <taxon>Bacteria</taxon>
        <taxon>Bacillati</taxon>
        <taxon>Actinomycetota</taxon>
        <taxon>Actinomycetes</taxon>
        <taxon>Pseudonocardiales</taxon>
        <taxon>Pseudonocardiaceae</taxon>
        <taxon>Amycolatopsis</taxon>
    </lineage>
</organism>
<dbReference type="OrthoDB" id="4143918at2"/>
<evidence type="ECO:0000313" key="7">
    <source>
        <dbReference type="Proteomes" id="UP000250434"/>
    </source>
</evidence>
<evidence type="ECO:0000259" key="5">
    <source>
        <dbReference type="PROSITE" id="PS50977"/>
    </source>
</evidence>
<sequence>MVVNRTAAGRPPLTERRKAETRLEIAREAVRLFTTRGVAATSVEDIAAAAGISTRTFWRYATGKEDSVRPLLTAGIELLAGVLGAWRPGQDIAAVFDAAARRTVADVPTMVSLVRLSQTEPGLRAVWLRAHNDAELVFADAIARSLNRPAGDLDARVLAAMVNGALRAAVEHYAEGERADWADLTVVVEKALRTAMRGFPDG</sequence>
<keyword evidence="2 4" id="KW-0238">DNA-binding</keyword>
<dbReference type="SUPFAM" id="SSF46689">
    <property type="entry name" value="Homeodomain-like"/>
    <property type="match status" value="1"/>
</dbReference>
<dbReference type="InterPro" id="IPR001647">
    <property type="entry name" value="HTH_TetR"/>
</dbReference>
<accession>A0A344L364</accession>
<evidence type="ECO:0000313" key="6">
    <source>
        <dbReference type="EMBL" id="AXB42488.1"/>
    </source>
</evidence>
<evidence type="ECO:0000256" key="2">
    <source>
        <dbReference type="ARBA" id="ARBA00023125"/>
    </source>
</evidence>
<evidence type="ECO:0000256" key="4">
    <source>
        <dbReference type="PROSITE-ProRule" id="PRU00335"/>
    </source>
</evidence>
<evidence type="ECO:0000256" key="1">
    <source>
        <dbReference type="ARBA" id="ARBA00023015"/>
    </source>
</evidence>
<keyword evidence="3" id="KW-0804">Transcription</keyword>
<dbReference type="EMBL" id="CP015163">
    <property type="protein sequence ID" value="AXB42488.1"/>
    <property type="molecule type" value="Genomic_DNA"/>
</dbReference>
<dbReference type="InterPro" id="IPR050109">
    <property type="entry name" value="HTH-type_TetR-like_transc_reg"/>
</dbReference>
<dbReference type="Pfam" id="PF17754">
    <property type="entry name" value="TetR_C_14"/>
    <property type="match status" value="1"/>
</dbReference>
<dbReference type="Gene3D" id="1.10.357.10">
    <property type="entry name" value="Tetracycline Repressor, domain 2"/>
    <property type="match status" value="1"/>
</dbReference>
<dbReference type="AlphaFoldDB" id="A0A344L364"/>
<evidence type="ECO:0000256" key="3">
    <source>
        <dbReference type="ARBA" id="ARBA00023163"/>
    </source>
</evidence>
<protein>
    <recommendedName>
        <fullName evidence="5">HTH tetR-type domain-containing protein</fullName>
    </recommendedName>
</protein>
<dbReference type="InterPro" id="IPR009057">
    <property type="entry name" value="Homeodomain-like_sf"/>
</dbReference>
<feature type="domain" description="HTH tetR-type" evidence="5">
    <location>
        <begin position="19"/>
        <end position="79"/>
    </location>
</feature>
<keyword evidence="7" id="KW-1185">Reference proteome</keyword>
<dbReference type="InterPro" id="IPR041347">
    <property type="entry name" value="MftR_C"/>
</dbReference>
<dbReference type="GO" id="GO:0000976">
    <property type="term" value="F:transcription cis-regulatory region binding"/>
    <property type="evidence" value="ECO:0007669"/>
    <property type="project" value="TreeGrafter"/>
</dbReference>
<dbReference type="PANTHER" id="PTHR30055:SF238">
    <property type="entry name" value="MYCOFACTOCIN BIOSYNTHESIS TRANSCRIPTIONAL REGULATOR MFTR-RELATED"/>
    <property type="match status" value="1"/>
</dbReference>
<feature type="DNA-binding region" description="H-T-H motif" evidence="4">
    <location>
        <begin position="42"/>
        <end position="61"/>
    </location>
</feature>
<dbReference type="Pfam" id="PF00440">
    <property type="entry name" value="TetR_N"/>
    <property type="match status" value="1"/>
</dbReference>